<dbReference type="Gene3D" id="3.40.630.30">
    <property type="match status" value="1"/>
</dbReference>
<dbReference type="KEGG" id="nhy:JQS43_01235"/>
<reference evidence="2" key="1">
    <citation type="submission" date="2021-02" db="EMBL/GenBank/DDBJ databases">
        <title>Natrosporangium hydrolyticum gen. nov., sp. nov, a haloalkaliphilic actinobacterium from a soda solonchak soil.</title>
        <authorList>
            <person name="Sorokin D.Y."/>
            <person name="Khijniak T.V."/>
            <person name="Zakharycheva A.P."/>
            <person name="Boueva O.V."/>
            <person name="Ariskina E.V."/>
            <person name="Hahnke R.L."/>
            <person name="Bunk B."/>
            <person name="Sproer C."/>
            <person name="Schumann P."/>
            <person name="Evtushenko L.I."/>
            <person name="Kublanov I.V."/>
        </authorList>
    </citation>
    <scope>NUCLEOTIDE SEQUENCE</scope>
    <source>
        <strain evidence="2">DSM 106523</strain>
    </source>
</reference>
<organism evidence="2 3">
    <name type="scientific">Natronosporangium hydrolyticum</name>
    <dbReference type="NCBI Taxonomy" id="2811111"/>
    <lineage>
        <taxon>Bacteria</taxon>
        <taxon>Bacillati</taxon>
        <taxon>Actinomycetota</taxon>
        <taxon>Actinomycetes</taxon>
        <taxon>Micromonosporales</taxon>
        <taxon>Micromonosporaceae</taxon>
        <taxon>Natronosporangium</taxon>
    </lineage>
</organism>
<dbReference type="InterPro" id="IPR016181">
    <property type="entry name" value="Acyl_CoA_acyltransferase"/>
</dbReference>
<dbReference type="PROSITE" id="PS51186">
    <property type="entry name" value="GNAT"/>
    <property type="match status" value="1"/>
</dbReference>
<keyword evidence="3" id="KW-1185">Reference proteome</keyword>
<feature type="domain" description="N-acetyltransferase" evidence="1">
    <location>
        <begin position="11"/>
        <end position="153"/>
    </location>
</feature>
<dbReference type="Proteomes" id="UP000662857">
    <property type="component" value="Chromosome"/>
</dbReference>
<evidence type="ECO:0000313" key="2">
    <source>
        <dbReference type="EMBL" id="QSB15041.1"/>
    </source>
</evidence>
<dbReference type="Pfam" id="PF13527">
    <property type="entry name" value="Acetyltransf_9"/>
    <property type="match status" value="1"/>
</dbReference>
<dbReference type="AlphaFoldDB" id="A0A895YC53"/>
<dbReference type="SUPFAM" id="SSF55729">
    <property type="entry name" value="Acyl-CoA N-acyltransferases (Nat)"/>
    <property type="match status" value="1"/>
</dbReference>
<dbReference type="GO" id="GO:0016747">
    <property type="term" value="F:acyltransferase activity, transferring groups other than amino-acyl groups"/>
    <property type="evidence" value="ECO:0007669"/>
    <property type="project" value="InterPro"/>
</dbReference>
<sequence>MEIHHPLADGLVLRTAGPADLDQIAALLTDRGDQVDAVDHRLIVSDPEVGWEACAVVVDGDRVVSTASLLDEVLWLAGQPIPAGQVELVATARDYEGRGLVRALMGWAHECSAARGHLAQIMIGIPYFYRQFGYSYAIPLATGRPLTAAPPAAPGHQVHEATAAEIPAMAALQEAAQAGAQLRMPHSPSSWRWLVAHDATQQWLVTRDGAPVATGRTGVGSAGVRLAELAATDSASAYALVAHAASLAREPADPPPVRVYERPGTVGDAALAGYLGPVADQPQRYYARVPDPAALLAQLRPVLSARLAGSEFAEASGELVLSFYRSHLRLPYQAGTVGAPILGGTMQWVGSDGAAVPPDLLPSLLFGTDGFAGLARIHPDVSAGAHAAGLMAVLFPPVHGDLLSYYLP</sequence>
<dbReference type="RefSeq" id="WP_239677210.1">
    <property type="nucleotide sequence ID" value="NZ_CP070499.1"/>
</dbReference>
<protein>
    <submittedName>
        <fullName evidence="2">GNAT family N-acetyltransferase</fullName>
    </submittedName>
</protein>
<evidence type="ECO:0000313" key="3">
    <source>
        <dbReference type="Proteomes" id="UP000662857"/>
    </source>
</evidence>
<evidence type="ECO:0000259" key="1">
    <source>
        <dbReference type="PROSITE" id="PS51186"/>
    </source>
</evidence>
<proteinExistence type="predicted"/>
<dbReference type="InterPro" id="IPR000182">
    <property type="entry name" value="GNAT_dom"/>
</dbReference>
<accession>A0A895YC53</accession>
<dbReference type="EMBL" id="CP070499">
    <property type="protein sequence ID" value="QSB15041.1"/>
    <property type="molecule type" value="Genomic_DNA"/>
</dbReference>
<name>A0A895YC53_9ACTN</name>
<gene>
    <name evidence="2" type="ORF">JQS43_01235</name>
</gene>